<reference evidence="1 2" key="1">
    <citation type="submission" date="2015-11" db="EMBL/GenBank/DDBJ databases">
        <authorList>
            <person name="Sahl J."/>
            <person name="Wagner D."/>
            <person name="Keim P."/>
        </authorList>
    </citation>
    <scope>NUCLEOTIDE SEQUENCE [LARGE SCALE GENOMIC DNA]</scope>
    <source>
        <strain evidence="1 2">AZ-4-2-10-S1-D7</strain>
    </source>
</reference>
<organism evidence="1 2">
    <name type="scientific">Burkholderia anthina</name>
    <dbReference type="NCBI Taxonomy" id="179879"/>
    <lineage>
        <taxon>Bacteria</taxon>
        <taxon>Pseudomonadati</taxon>
        <taxon>Pseudomonadota</taxon>
        <taxon>Betaproteobacteria</taxon>
        <taxon>Burkholderiales</taxon>
        <taxon>Burkholderiaceae</taxon>
        <taxon>Burkholderia</taxon>
        <taxon>Burkholderia cepacia complex</taxon>
    </lineage>
</organism>
<dbReference type="EMBL" id="LNJP01000001">
    <property type="protein sequence ID" value="KWZ35174.1"/>
    <property type="molecule type" value="Genomic_DNA"/>
</dbReference>
<evidence type="ECO:0008006" key="3">
    <source>
        <dbReference type="Google" id="ProtNLM"/>
    </source>
</evidence>
<comment type="caution">
    <text evidence="1">The sequence shown here is derived from an EMBL/GenBank/DDBJ whole genome shotgun (WGS) entry which is preliminary data.</text>
</comment>
<dbReference type="AlphaFoldDB" id="A0AAW3Q0S5"/>
<name>A0AAW3Q0S5_9BURK</name>
<dbReference type="Proteomes" id="UP000070434">
    <property type="component" value="Chromosome 1"/>
</dbReference>
<evidence type="ECO:0000313" key="2">
    <source>
        <dbReference type="Proteomes" id="UP000070434"/>
    </source>
</evidence>
<sequence>MLLDKIGGADAAFRGQIENLYWGGKVGCQPHPVRHYGCDVLPNGWTEISWDEFAKSSFFRYSPIATGWSRTVLGDARMFFMHDQISYALIGDYWGGTVRVFRFGCKHVMDRKNVGNCMNQYTCTKCGFSETIDSSD</sequence>
<accession>A0AAW3Q0S5</accession>
<protein>
    <recommendedName>
        <fullName evidence="3">Pectinesterase</fullName>
    </recommendedName>
</protein>
<dbReference type="RefSeq" id="WP_059638750.1">
    <property type="nucleotide sequence ID" value="NZ_LOVW01000012.1"/>
</dbReference>
<proteinExistence type="predicted"/>
<gene>
    <name evidence="1" type="ORF">WS64_06270</name>
</gene>
<evidence type="ECO:0000313" key="1">
    <source>
        <dbReference type="EMBL" id="KWZ35174.1"/>
    </source>
</evidence>